<dbReference type="Pfam" id="PF25813">
    <property type="entry name" value="zf_VAL1_N"/>
    <property type="match status" value="1"/>
</dbReference>
<dbReference type="Pfam" id="PF07496">
    <property type="entry name" value="zf-CW"/>
    <property type="match status" value="1"/>
</dbReference>
<protein>
    <recommendedName>
        <fullName evidence="14">CW-type domain-containing protein</fullName>
    </recommendedName>
</protein>
<feature type="domain" description="CW-type" evidence="11">
    <location>
        <begin position="688"/>
        <end position="738"/>
    </location>
</feature>
<feature type="compositionally biased region" description="Polar residues" evidence="9">
    <location>
        <begin position="979"/>
        <end position="991"/>
    </location>
</feature>
<evidence type="ECO:0000259" key="11">
    <source>
        <dbReference type="PROSITE" id="PS51050"/>
    </source>
</evidence>
<dbReference type="Gramene" id="RZC62995">
    <property type="protein sequence ID" value="RZC62995"/>
    <property type="gene ID" value="C5167_024750"/>
</dbReference>
<dbReference type="PROSITE" id="PS50863">
    <property type="entry name" value="B3"/>
    <property type="match status" value="1"/>
</dbReference>
<dbReference type="GO" id="GO:0008270">
    <property type="term" value="F:zinc ion binding"/>
    <property type="evidence" value="ECO:0007669"/>
    <property type="project" value="UniProtKB-KW"/>
</dbReference>
<dbReference type="SMART" id="SM01019">
    <property type="entry name" value="B3"/>
    <property type="match status" value="1"/>
</dbReference>
<evidence type="ECO:0000256" key="2">
    <source>
        <dbReference type="ARBA" id="ARBA00022723"/>
    </source>
</evidence>
<evidence type="ECO:0000256" key="9">
    <source>
        <dbReference type="SAM" id="MobiDB-lite"/>
    </source>
</evidence>
<keyword evidence="13" id="KW-1185">Reference proteome</keyword>
<feature type="region of interest" description="Disordered" evidence="9">
    <location>
        <begin position="979"/>
        <end position="1037"/>
    </location>
</feature>
<reference evidence="12 13" key="1">
    <citation type="journal article" date="2018" name="Science">
        <title>The opium poppy genome and morphinan production.</title>
        <authorList>
            <person name="Guo L."/>
            <person name="Winzer T."/>
            <person name="Yang X."/>
            <person name="Li Y."/>
            <person name="Ning Z."/>
            <person name="He Z."/>
            <person name="Teodor R."/>
            <person name="Lu Y."/>
            <person name="Bowser T.A."/>
            <person name="Graham I.A."/>
            <person name="Ye K."/>
        </authorList>
    </citation>
    <scope>NUCLEOTIDE SEQUENCE [LARGE SCALE GENOMIC DNA]</scope>
    <source>
        <strain evidence="13">cv. HN1</strain>
        <tissue evidence="12">Leaves</tissue>
    </source>
</reference>
<dbReference type="PROSITE" id="PS51050">
    <property type="entry name" value="ZF_CW"/>
    <property type="match status" value="1"/>
</dbReference>
<dbReference type="InterPro" id="IPR057743">
    <property type="entry name" value="Zfn_VAL1-3_N"/>
</dbReference>
<evidence type="ECO:0000313" key="13">
    <source>
        <dbReference type="Proteomes" id="UP000316621"/>
    </source>
</evidence>
<dbReference type="GO" id="GO:0005634">
    <property type="term" value="C:nucleus"/>
    <property type="evidence" value="ECO:0007669"/>
    <property type="project" value="UniProtKB-SubCell"/>
</dbReference>
<evidence type="ECO:0000313" key="12">
    <source>
        <dbReference type="EMBL" id="RZC62995.1"/>
    </source>
</evidence>
<dbReference type="Gene3D" id="2.40.330.10">
    <property type="entry name" value="DNA-binding pseudobarrel domain"/>
    <property type="match status" value="1"/>
</dbReference>
<keyword evidence="2" id="KW-0479">Metal-binding</keyword>
<proteinExistence type="predicted"/>
<organism evidence="12 13">
    <name type="scientific">Papaver somniferum</name>
    <name type="common">Opium poppy</name>
    <dbReference type="NCBI Taxonomy" id="3469"/>
    <lineage>
        <taxon>Eukaryota</taxon>
        <taxon>Viridiplantae</taxon>
        <taxon>Streptophyta</taxon>
        <taxon>Embryophyta</taxon>
        <taxon>Tracheophyta</taxon>
        <taxon>Spermatophyta</taxon>
        <taxon>Magnoliopsida</taxon>
        <taxon>Ranunculales</taxon>
        <taxon>Papaveraceae</taxon>
        <taxon>Papaveroideae</taxon>
        <taxon>Papaver</taxon>
    </lineage>
</organism>
<keyword evidence="6" id="KW-0238">DNA-binding</keyword>
<dbReference type="Gene3D" id="3.30.40.100">
    <property type="match status" value="1"/>
</dbReference>
<dbReference type="InterPro" id="IPR003340">
    <property type="entry name" value="B3_DNA-bd"/>
</dbReference>
<gene>
    <name evidence="12" type="ORF">C5167_024750</name>
</gene>
<dbReference type="GO" id="GO:0006355">
    <property type="term" value="P:regulation of DNA-templated transcription"/>
    <property type="evidence" value="ECO:0007669"/>
    <property type="project" value="UniProtKB-ARBA"/>
</dbReference>
<feature type="compositionally biased region" description="Basic and acidic residues" evidence="9">
    <location>
        <begin position="1018"/>
        <end position="1037"/>
    </location>
</feature>
<sequence>MESMKVCANVSCTSSSRNRNDTSTSSTSTTEWRKGWDLRSGGSAVLCHNCGTVLEQFLSCNFHFLKVFEMLNDEDSAQIAPVLVIFDCVVHCLQLPVVPWALTCLVGLRIQGVCRRIRVFVVRYEARMIMLNTVMFAYEQSVYCEAFHTKESGWRECISCGKRLHCGCIASKSLFELLDDGGVECISCTKNLKYSSMQSHENQNGFATTLINNAGEIRSASTEDRVDGPSINMGKLLQMGKNIEVEGQISLLEKLRNGSNGQIKREQVPLGEGWSTVFSNLNQVPVGSCEIIKQVNGKEMLGVKNLDESLSQTCLSINVGASLGNTNLALTLSGSAVEGRDLSTFPSSYPHGQRSRNLLPRPPRVGLAIGSEGTKDAVPQVRVARPPVEGRGRNQLLPRYWPRITEEELQQISGDSNSTIVPLFEKILSASDAGRIGRLVLPKACAEAYFPPISQPEGVPIRIQDAKGKDWLFQFRFWPNNNSRMYVLEGVTPCIQSMQLQAGDTVTFSRIDPEGKLVMGFRKASNSVNLQDSQIAAIASGAVSNASFFPDVIENLPVASGYAGLLQSLKGSTDPHLNAMSEHIRIGGDFSWHKTEKQGKRTNEGMQLQHLLLPEKKRSRNIGSKSKRLLIDSESALELKLTWEDAQDLLRPPPSIKPSIVIIEDHEFEEYEEPPVFGKRTIFTSGAAGVQAQWAQCDNCSKWRRLPIDVLVPPKWTCADNVWDTKRCTCSGPDELTPRELEHLLRLDMEFKMQRMSTSDKERQEHEPSGLDTLATAAFFGNKNGDDSTVAPSVATTTRHPRHRPGCTCIVCIQPPSGKGPKHKPTCTCNVCMTVKRRFKTLMLRKKKRQSEKEAEIAQRNKCNVESSRDEIEVESATRGIVFPVGVSENSEACQAIESESASESRTYIEKDLTENVKGGQLDLNSDPVHRSEELQAVAATAAVMSERVSMVSLLQEASLPLETYLKQNGLRSLVHEQQQLQISSPNSNAALPQEANVGESDEQPPHDDQDASIAFEVPEREKGADKGDDMLDPAKK</sequence>
<dbReference type="PANTHER" id="PTHR46245">
    <property type="entry name" value="B3 DOMAIN-CONTAINING PROTEIN OS07G0563300"/>
    <property type="match status" value="1"/>
</dbReference>
<dbReference type="OMA" id="PLETYMK"/>
<keyword evidence="7" id="KW-0804">Transcription</keyword>
<evidence type="ECO:0000256" key="5">
    <source>
        <dbReference type="ARBA" id="ARBA00023015"/>
    </source>
</evidence>
<evidence type="ECO:0000256" key="4">
    <source>
        <dbReference type="ARBA" id="ARBA00022833"/>
    </source>
</evidence>
<dbReference type="AlphaFoldDB" id="A0A4Y7JTI1"/>
<dbReference type="InterPro" id="IPR011124">
    <property type="entry name" value="Znf_CW"/>
</dbReference>
<evidence type="ECO:0000256" key="7">
    <source>
        <dbReference type="ARBA" id="ARBA00023163"/>
    </source>
</evidence>
<keyword evidence="3" id="KW-0863">Zinc-finger</keyword>
<dbReference type="SUPFAM" id="SSF101936">
    <property type="entry name" value="DNA-binding pseudobarrel domain"/>
    <property type="match status" value="1"/>
</dbReference>
<keyword evidence="4" id="KW-0862">Zinc</keyword>
<keyword evidence="8" id="KW-0539">Nucleus</keyword>
<evidence type="ECO:0000256" key="1">
    <source>
        <dbReference type="ARBA" id="ARBA00004123"/>
    </source>
</evidence>
<dbReference type="FunFam" id="2.40.330.10:FF:000006">
    <property type="entry name" value="B3 domain-containing transcription repressor VAL1"/>
    <property type="match status" value="1"/>
</dbReference>
<dbReference type="GO" id="GO:0003677">
    <property type="term" value="F:DNA binding"/>
    <property type="evidence" value="ECO:0007669"/>
    <property type="project" value="UniProtKB-KW"/>
</dbReference>
<dbReference type="InterPro" id="IPR015300">
    <property type="entry name" value="DNA-bd_pseudobarrel_sf"/>
</dbReference>
<name>A0A4Y7JTI1_PAPSO</name>
<evidence type="ECO:0008006" key="14">
    <source>
        <dbReference type="Google" id="ProtNLM"/>
    </source>
</evidence>
<evidence type="ECO:0000256" key="8">
    <source>
        <dbReference type="ARBA" id="ARBA00023242"/>
    </source>
</evidence>
<dbReference type="Proteomes" id="UP000316621">
    <property type="component" value="Chromosome 5"/>
</dbReference>
<evidence type="ECO:0000256" key="3">
    <source>
        <dbReference type="ARBA" id="ARBA00022771"/>
    </source>
</evidence>
<feature type="domain" description="TF-B3" evidence="10">
    <location>
        <begin position="424"/>
        <end position="525"/>
    </location>
</feature>
<dbReference type="STRING" id="3469.A0A4Y7JTI1"/>
<dbReference type="CDD" id="cd10017">
    <property type="entry name" value="B3_DNA"/>
    <property type="match status" value="1"/>
</dbReference>
<evidence type="ECO:0000259" key="10">
    <source>
        <dbReference type="PROSITE" id="PS50863"/>
    </source>
</evidence>
<dbReference type="EMBL" id="CM010719">
    <property type="protein sequence ID" value="RZC62995.1"/>
    <property type="molecule type" value="Genomic_DNA"/>
</dbReference>
<accession>A0A4Y7JTI1</accession>
<comment type="subcellular location">
    <subcellularLocation>
        <location evidence="1">Nucleus</location>
    </subcellularLocation>
</comment>
<evidence type="ECO:0000256" key="6">
    <source>
        <dbReference type="ARBA" id="ARBA00023125"/>
    </source>
</evidence>
<dbReference type="PANTHER" id="PTHR46245:SF2">
    <property type="entry name" value="B3 DOMAIN-CONTAINING TRANSCRIPTION REPRESSOR VAL2"/>
    <property type="match status" value="1"/>
</dbReference>
<dbReference type="Pfam" id="PF02362">
    <property type="entry name" value="B3"/>
    <property type="match status" value="1"/>
</dbReference>
<keyword evidence="5" id="KW-0805">Transcription regulation</keyword>